<accession>A0A0X8G6P7</accession>
<dbReference type="STRING" id="1622118.Lupro_07105"/>
<dbReference type="PIRSF" id="PIRSF005644">
    <property type="entry name" value="Hdrgns_mtr_HypE"/>
    <property type="match status" value="1"/>
</dbReference>
<evidence type="ECO:0000259" key="3">
    <source>
        <dbReference type="Pfam" id="PF02769"/>
    </source>
</evidence>
<reference evidence="5" key="1">
    <citation type="submission" date="2015-12" db="EMBL/GenBank/DDBJ databases">
        <title>Complete genome sequence of Lutibacter profundus strain LP1.</title>
        <authorList>
            <person name="Wissuwa J."/>
            <person name="Le Moine Bauer S."/>
            <person name="Stokke R."/>
            <person name="Dahle H."/>
            <person name="Steen I.H."/>
        </authorList>
    </citation>
    <scope>NUCLEOTIDE SEQUENCE [LARGE SCALE GENOMIC DNA]</scope>
    <source>
        <strain evidence="5">LP1</strain>
    </source>
</reference>
<dbReference type="Pfam" id="PF02769">
    <property type="entry name" value="AIRS_C"/>
    <property type="match status" value="1"/>
</dbReference>
<dbReference type="SUPFAM" id="SSF55326">
    <property type="entry name" value="PurM N-terminal domain-like"/>
    <property type="match status" value="1"/>
</dbReference>
<evidence type="ECO:0000256" key="1">
    <source>
        <dbReference type="ARBA" id="ARBA00006243"/>
    </source>
</evidence>
<evidence type="ECO:0000313" key="4">
    <source>
        <dbReference type="EMBL" id="AMC11028.1"/>
    </source>
</evidence>
<dbReference type="Pfam" id="PF00586">
    <property type="entry name" value="AIRS"/>
    <property type="match status" value="1"/>
</dbReference>
<dbReference type="CDD" id="cd02197">
    <property type="entry name" value="HypE"/>
    <property type="match status" value="1"/>
</dbReference>
<name>A0A0X8G6P7_9FLAO</name>
<evidence type="ECO:0000259" key="2">
    <source>
        <dbReference type="Pfam" id="PF00586"/>
    </source>
</evidence>
<dbReference type="OrthoDB" id="9801934at2"/>
<dbReference type="SUPFAM" id="SSF56042">
    <property type="entry name" value="PurM C-terminal domain-like"/>
    <property type="match status" value="1"/>
</dbReference>
<comment type="similarity">
    <text evidence="1">Belongs to the HypE family.</text>
</comment>
<proteinExistence type="inferred from homology"/>
<dbReference type="Proteomes" id="UP000059672">
    <property type="component" value="Chromosome"/>
</dbReference>
<dbReference type="KEGG" id="lut:Lupro_07105"/>
<dbReference type="NCBIfam" id="TIGR02124">
    <property type="entry name" value="hypE"/>
    <property type="match status" value="1"/>
</dbReference>
<reference evidence="4 5" key="2">
    <citation type="journal article" date="2016" name="Int. J. Syst. Evol. Microbiol.">
        <title>Lutibacter profundi sp. nov., isolated from a deep-sea hydrothermal system on the Arctic Mid-Ocean Ridge and emended description of the genus Lutibacter.</title>
        <authorList>
            <person name="Le Moine Bauer S."/>
            <person name="Roalkvam I."/>
            <person name="Steen I.H."/>
            <person name="Dahle H."/>
        </authorList>
    </citation>
    <scope>NUCLEOTIDE SEQUENCE [LARGE SCALE GENOMIC DNA]</scope>
    <source>
        <strain evidence="4 5">LP1</strain>
    </source>
</reference>
<protein>
    <submittedName>
        <fullName evidence="4">Hydrogenase expression/formation protein HypE</fullName>
    </submittedName>
</protein>
<dbReference type="InterPro" id="IPR016188">
    <property type="entry name" value="PurM-like_N"/>
</dbReference>
<dbReference type="InterPro" id="IPR011854">
    <property type="entry name" value="HypE"/>
</dbReference>
<dbReference type="GO" id="GO:0051604">
    <property type="term" value="P:protein maturation"/>
    <property type="evidence" value="ECO:0007669"/>
    <property type="project" value="TreeGrafter"/>
</dbReference>
<dbReference type="InterPro" id="IPR010918">
    <property type="entry name" value="PurM-like_C_dom"/>
</dbReference>
<dbReference type="InterPro" id="IPR036921">
    <property type="entry name" value="PurM-like_N_sf"/>
</dbReference>
<keyword evidence="5" id="KW-1185">Reference proteome</keyword>
<feature type="domain" description="PurM-like N-terminal" evidence="2">
    <location>
        <begin position="45"/>
        <end position="155"/>
    </location>
</feature>
<dbReference type="RefSeq" id="WP_068207940.1">
    <property type="nucleotide sequence ID" value="NZ_CP013355.1"/>
</dbReference>
<dbReference type="PANTHER" id="PTHR30303">
    <property type="entry name" value="HYDROGENASE ISOENZYMES FORMATION PROTEIN HYPE"/>
    <property type="match status" value="1"/>
</dbReference>
<gene>
    <name evidence="4" type="ORF">Lupro_07105</name>
</gene>
<dbReference type="PANTHER" id="PTHR30303:SF0">
    <property type="entry name" value="CARBAMOYL DEHYDRATASE HYPE"/>
    <property type="match status" value="1"/>
</dbReference>
<organism evidence="4 5">
    <name type="scientific">Lutibacter profundi</name>
    <dbReference type="NCBI Taxonomy" id="1622118"/>
    <lineage>
        <taxon>Bacteria</taxon>
        <taxon>Pseudomonadati</taxon>
        <taxon>Bacteroidota</taxon>
        <taxon>Flavobacteriia</taxon>
        <taxon>Flavobacteriales</taxon>
        <taxon>Flavobacteriaceae</taxon>
        <taxon>Lutibacter</taxon>
    </lineage>
</organism>
<sequence>MEKIVDIGFETIHLGHGSGGELTRNLLDKIIFKTFSNPFLDQKHDGSIVEFNEKIAISTDSFVITPIFFKGGDIGSLAVHGTVNDVAMCGAIPKYLSLAFIIEEGLKVSDFIKIVQSIKKAADESGVLIITGDTKVVERGKGDKIFINTTGFGEMHSKANISIQNILENDVIIVNSFIAQHGMAIMSDREGLEFETTIKSDSTNLNYLVKDLLDEFGNNIKMFRDPTRGGLGTVLHEIANDISKGVFIKETDIPIEKQVAAACEMLGLDPLYVANEGVFLTIVSKEIASEVLQLMRNHSKGKNAAIIGFVTNNHPKKVVMESSIGGKRIVSPLVGEQLPRIC</sequence>
<dbReference type="EMBL" id="CP013355">
    <property type="protein sequence ID" value="AMC11028.1"/>
    <property type="molecule type" value="Genomic_DNA"/>
</dbReference>
<dbReference type="PATRIC" id="fig|1622118.3.peg.1466"/>
<evidence type="ECO:0000313" key="5">
    <source>
        <dbReference type="Proteomes" id="UP000059672"/>
    </source>
</evidence>
<dbReference type="Gene3D" id="3.90.650.10">
    <property type="entry name" value="PurM-like C-terminal domain"/>
    <property type="match status" value="1"/>
</dbReference>
<dbReference type="AlphaFoldDB" id="A0A0X8G6P7"/>
<dbReference type="Gene3D" id="3.30.1330.10">
    <property type="entry name" value="PurM-like, N-terminal domain"/>
    <property type="match status" value="1"/>
</dbReference>
<dbReference type="InterPro" id="IPR036676">
    <property type="entry name" value="PurM-like_C_sf"/>
</dbReference>
<feature type="domain" description="PurM-like C-terminal" evidence="3">
    <location>
        <begin position="169"/>
        <end position="318"/>
    </location>
</feature>